<dbReference type="AlphaFoldDB" id="A0A8T0VSZ5"/>
<proteinExistence type="predicted"/>
<dbReference type="PANTHER" id="PTHR31549">
    <property type="entry name" value="PROTEIN, PUTATIVE (DUF247)-RELATED-RELATED"/>
    <property type="match status" value="1"/>
</dbReference>
<accession>A0A8T0VSZ5</accession>
<organism evidence="1 2">
    <name type="scientific">Panicum virgatum</name>
    <name type="common">Blackwell switchgrass</name>
    <dbReference type="NCBI Taxonomy" id="38727"/>
    <lineage>
        <taxon>Eukaryota</taxon>
        <taxon>Viridiplantae</taxon>
        <taxon>Streptophyta</taxon>
        <taxon>Embryophyta</taxon>
        <taxon>Tracheophyta</taxon>
        <taxon>Spermatophyta</taxon>
        <taxon>Magnoliopsida</taxon>
        <taxon>Liliopsida</taxon>
        <taxon>Poales</taxon>
        <taxon>Poaceae</taxon>
        <taxon>PACMAD clade</taxon>
        <taxon>Panicoideae</taxon>
        <taxon>Panicodae</taxon>
        <taxon>Paniceae</taxon>
        <taxon>Panicinae</taxon>
        <taxon>Panicum</taxon>
        <taxon>Panicum sect. Hiantes</taxon>
    </lineage>
</organism>
<dbReference type="InterPro" id="IPR004158">
    <property type="entry name" value="DUF247_pln"/>
</dbReference>
<evidence type="ECO:0000313" key="2">
    <source>
        <dbReference type="Proteomes" id="UP000823388"/>
    </source>
</evidence>
<dbReference type="PANTHER" id="PTHR31549:SF244">
    <property type="entry name" value="OS08G0121500 PROTEIN"/>
    <property type="match status" value="1"/>
</dbReference>
<dbReference type="Proteomes" id="UP000823388">
    <property type="component" value="Chromosome 2N"/>
</dbReference>
<evidence type="ECO:0000313" key="1">
    <source>
        <dbReference type="EMBL" id="KAG2637547.1"/>
    </source>
</evidence>
<dbReference type="OrthoDB" id="1849062at2759"/>
<protein>
    <submittedName>
        <fullName evidence="1">Uncharacterized protein</fullName>
    </submittedName>
</protein>
<comment type="caution">
    <text evidence="1">The sequence shown here is derived from an EMBL/GenBank/DDBJ whole genome shotgun (WGS) entry which is preliminary data.</text>
</comment>
<reference evidence="1" key="1">
    <citation type="submission" date="2020-05" db="EMBL/GenBank/DDBJ databases">
        <title>WGS assembly of Panicum virgatum.</title>
        <authorList>
            <person name="Lovell J.T."/>
            <person name="Jenkins J."/>
            <person name="Shu S."/>
            <person name="Juenger T.E."/>
            <person name="Schmutz J."/>
        </authorList>
    </citation>
    <scope>NUCLEOTIDE SEQUENCE</scope>
    <source>
        <strain evidence="1">AP13</strain>
    </source>
</reference>
<dbReference type="Pfam" id="PF03140">
    <property type="entry name" value="DUF247"/>
    <property type="match status" value="1"/>
</dbReference>
<sequence length="461" mass="51810">MASPHDETPVPAKDQCFRRMEKFNNKNKDSLLTMALKADEPLIQFFDDGNAGDIRRQLDDGAIGQRDKFRPKCVAIGPRFRGQQGLNDGEELKHAAAYDFWHCTDVPFSVLYSRVEDVAAKARRSYASPIDDSITDEELAAMLFTDGCFLLQLIAIATDDGAGASFGSRYRVAELLPILLVDIFIVENQIPWIVLSALMSVRPVQVMRFIDMHVAGWFDKRVARPGHAWGESADDCKPIHLLDLLYKQQTGQASTSLTLGDLSRFRQQVIPLASASELAEAGVQIRPSRTPRFADIHFQRRWLVFGRLLLPPLQLSTQTVPIIINMMAFELLYSQQLQGRSHMAAYIGMFSTLISTEDDVRQLRRKGIFVTTLSDKDVMGLIKRMEPHIQSAGKVTAHPLQVLITTFFKRHRLWITLHRIVYHNLRFLLAIGSFLSISLSILKAILSLRDSPMAAPAGTGH</sequence>
<name>A0A8T0VSZ5_PANVG</name>
<dbReference type="EMBL" id="CM029040">
    <property type="protein sequence ID" value="KAG2637547.1"/>
    <property type="molecule type" value="Genomic_DNA"/>
</dbReference>
<keyword evidence="2" id="KW-1185">Reference proteome</keyword>
<gene>
    <name evidence="1" type="ORF">PVAP13_2NG539300</name>
</gene>